<gene>
    <name evidence="1" type="primary">WBGene00274569</name>
</gene>
<dbReference type="Pfam" id="PF01681">
    <property type="entry name" value="C6"/>
    <property type="match status" value="1"/>
</dbReference>
<protein>
    <submittedName>
        <fullName evidence="1">C6 domain-containing protein</fullName>
    </submittedName>
</protein>
<organism evidence="1 2">
    <name type="scientific">Pristionchus pacificus</name>
    <name type="common">Parasitic nematode worm</name>
    <dbReference type="NCBI Taxonomy" id="54126"/>
    <lineage>
        <taxon>Eukaryota</taxon>
        <taxon>Metazoa</taxon>
        <taxon>Ecdysozoa</taxon>
        <taxon>Nematoda</taxon>
        <taxon>Chromadorea</taxon>
        <taxon>Rhabditida</taxon>
        <taxon>Rhabditina</taxon>
        <taxon>Diplogasteromorpha</taxon>
        <taxon>Diplogasteroidea</taxon>
        <taxon>Neodiplogasteridae</taxon>
        <taxon>Pristionchus</taxon>
    </lineage>
</organism>
<dbReference type="PANTHER" id="PTHR21629">
    <property type="entry name" value="C6 DOMAIN-CONTAINING PROTEIN"/>
    <property type="match status" value="1"/>
</dbReference>
<accession>A0A454XX47</accession>
<dbReference type="InterPro" id="IPR002601">
    <property type="entry name" value="C6_domain"/>
</dbReference>
<dbReference type="Proteomes" id="UP000005239">
    <property type="component" value="Unassembled WGS sequence"/>
</dbReference>
<reference evidence="1" key="2">
    <citation type="submission" date="2022-06" db="UniProtKB">
        <authorList>
            <consortium name="EnsemblMetazoa"/>
        </authorList>
    </citation>
    <scope>IDENTIFICATION</scope>
    <source>
        <strain evidence="1">PS312</strain>
    </source>
</reference>
<sequence length="122" mass="12874">MDLFLLMFATFMHPVDSCTPTSSITVPTPILPTCSVGCDPFIFTNDYNLVTVASTNAMGCDVLTLTCAAGPPYTIAEITYNTVNMLTDGGTGTVQMVVTCNAAGTTFAYMGTDVTQIMCNLT</sequence>
<dbReference type="PANTHER" id="PTHR21629:SF5">
    <property type="entry name" value="C6 DOMAIN-CONTAINING PROTEIN"/>
    <property type="match status" value="1"/>
</dbReference>
<dbReference type="AlphaFoldDB" id="A0A454XX47"/>
<proteinExistence type="predicted"/>
<accession>A0A8R1YSM2</accession>
<evidence type="ECO:0000313" key="1">
    <source>
        <dbReference type="EnsemblMetazoa" id="PPA36200.1"/>
    </source>
</evidence>
<name>A0A454XX47_PRIPA</name>
<dbReference type="EnsemblMetazoa" id="PPA36200.1">
    <property type="protein sequence ID" value="PPA36200.1"/>
    <property type="gene ID" value="WBGene00274569"/>
</dbReference>
<keyword evidence="2" id="KW-1185">Reference proteome</keyword>
<evidence type="ECO:0000313" key="2">
    <source>
        <dbReference type="Proteomes" id="UP000005239"/>
    </source>
</evidence>
<reference evidence="2" key="1">
    <citation type="journal article" date="2008" name="Nat. Genet.">
        <title>The Pristionchus pacificus genome provides a unique perspective on nematode lifestyle and parasitism.</title>
        <authorList>
            <person name="Dieterich C."/>
            <person name="Clifton S.W."/>
            <person name="Schuster L.N."/>
            <person name="Chinwalla A."/>
            <person name="Delehaunty K."/>
            <person name="Dinkelacker I."/>
            <person name="Fulton L."/>
            <person name="Fulton R."/>
            <person name="Godfrey J."/>
            <person name="Minx P."/>
            <person name="Mitreva M."/>
            <person name="Roeseler W."/>
            <person name="Tian H."/>
            <person name="Witte H."/>
            <person name="Yang S.P."/>
            <person name="Wilson R.K."/>
            <person name="Sommer R.J."/>
        </authorList>
    </citation>
    <scope>NUCLEOTIDE SEQUENCE [LARGE SCALE GENOMIC DNA]</scope>
    <source>
        <strain evidence="2">PS312</strain>
    </source>
</reference>